<keyword evidence="1" id="KW-0805">Transcription regulation</keyword>
<evidence type="ECO:0000256" key="4">
    <source>
        <dbReference type="PROSITE-ProRule" id="PRU00335"/>
    </source>
</evidence>
<evidence type="ECO:0000259" key="5">
    <source>
        <dbReference type="PROSITE" id="PS50977"/>
    </source>
</evidence>
<protein>
    <submittedName>
        <fullName evidence="6">TetR family transcriptional regulator</fullName>
    </submittedName>
</protein>
<evidence type="ECO:0000256" key="3">
    <source>
        <dbReference type="ARBA" id="ARBA00023163"/>
    </source>
</evidence>
<sequence>MTAIETTPQPRERILRAAADLLAEGGREAVSTRSVSAAAGVQAQTIYRQFGDMQGLLDEVARRGLAAYLADKKANLAAGNPVEQLRNGWDLHVAFGLANPALYRLLYTDPRPGEGAAAMDEAYGILVQLVTRVAETGRLRMGIEAAAAMIHSTGIGVTVTLIGAAAAGRLAEHEGLSESTRDAVLAALVTDAERAAPVEDPRAARARHAVALKALLDEGGEERSFTPGEHLLLTEWLTRLVSATAPGDAA</sequence>
<dbReference type="RefSeq" id="WP_189892215.1">
    <property type="nucleotide sequence ID" value="NZ_BMVN01000032.1"/>
</dbReference>
<dbReference type="PANTHER" id="PTHR30055:SF234">
    <property type="entry name" value="HTH-TYPE TRANSCRIPTIONAL REGULATOR BETI"/>
    <property type="match status" value="1"/>
</dbReference>
<name>A0ABQ3D3F0_9ACTN</name>
<reference evidence="7" key="1">
    <citation type="journal article" date="2019" name="Int. J. Syst. Evol. Microbiol.">
        <title>The Global Catalogue of Microorganisms (GCM) 10K type strain sequencing project: providing services to taxonomists for standard genome sequencing and annotation.</title>
        <authorList>
            <consortium name="The Broad Institute Genomics Platform"/>
            <consortium name="The Broad Institute Genome Sequencing Center for Infectious Disease"/>
            <person name="Wu L."/>
            <person name="Ma J."/>
        </authorList>
    </citation>
    <scope>NUCLEOTIDE SEQUENCE [LARGE SCALE GENOMIC DNA]</scope>
    <source>
        <strain evidence="7">JCM 4733</strain>
    </source>
</reference>
<dbReference type="InterPro" id="IPR036271">
    <property type="entry name" value="Tet_transcr_reg_TetR-rel_C_sf"/>
</dbReference>
<organism evidence="6 7">
    <name type="scientific">Streptomyces canarius</name>
    <dbReference type="NCBI Taxonomy" id="285453"/>
    <lineage>
        <taxon>Bacteria</taxon>
        <taxon>Bacillati</taxon>
        <taxon>Actinomycetota</taxon>
        <taxon>Actinomycetes</taxon>
        <taxon>Kitasatosporales</taxon>
        <taxon>Streptomycetaceae</taxon>
        <taxon>Streptomyces</taxon>
    </lineage>
</organism>
<dbReference type="PROSITE" id="PS50977">
    <property type="entry name" value="HTH_TETR_2"/>
    <property type="match status" value="1"/>
</dbReference>
<dbReference type="Proteomes" id="UP000653644">
    <property type="component" value="Unassembled WGS sequence"/>
</dbReference>
<dbReference type="InterPro" id="IPR001647">
    <property type="entry name" value="HTH_TetR"/>
</dbReference>
<evidence type="ECO:0000313" key="7">
    <source>
        <dbReference type="Proteomes" id="UP000653644"/>
    </source>
</evidence>
<dbReference type="InterPro" id="IPR050109">
    <property type="entry name" value="HTH-type_TetR-like_transc_reg"/>
</dbReference>
<accession>A0ABQ3D3F0</accession>
<dbReference type="InterPro" id="IPR009057">
    <property type="entry name" value="Homeodomain-like_sf"/>
</dbReference>
<comment type="caution">
    <text evidence="6">The sequence shown here is derived from an EMBL/GenBank/DDBJ whole genome shotgun (WGS) entry which is preliminary data.</text>
</comment>
<gene>
    <name evidence="6" type="ORF">GCM10010345_66950</name>
</gene>
<keyword evidence="3" id="KW-0804">Transcription</keyword>
<feature type="domain" description="HTH tetR-type" evidence="5">
    <location>
        <begin position="8"/>
        <end position="68"/>
    </location>
</feature>
<dbReference type="SUPFAM" id="SSF46689">
    <property type="entry name" value="Homeodomain-like"/>
    <property type="match status" value="1"/>
</dbReference>
<dbReference type="PANTHER" id="PTHR30055">
    <property type="entry name" value="HTH-TYPE TRANSCRIPTIONAL REGULATOR RUTR"/>
    <property type="match status" value="1"/>
</dbReference>
<feature type="DNA-binding region" description="H-T-H motif" evidence="4">
    <location>
        <begin position="31"/>
        <end position="50"/>
    </location>
</feature>
<dbReference type="Pfam" id="PF00440">
    <property type="entry name" value="TetR_N"/>
    <property type="match status" value="1"/>
</dbReference>
<keyword evidence="7" id="KW-1185">Reference proteome</keyword>
<dbReference type="EMBL" id="BMVN01000032">
    <property type="protein sequence ID" value="GHA52849.1"/>
    <property type="molecule type" value="Genomic_DNA"/>
</dbReference>
<evidence type="ECO:0000256" key="1">
    <source>
        <dbReference type="ARBA" id="ARBA00023015"/>
    </source>
</evidence>
<evidence type="ECO:0000313" key="6">
    <source>
        <dbReference type="EMBL" id="GHA52849.1"/>
    </source>
</evidence>
<evidence type="ECO:0000256" key="2">
    <source>
        <dbReference type="ARBA" id="ARBA00023125"/>
    </source>
</evidence>
<proteinExistence type="predicted"/>
<keyword evidence="2 4" id="KW-0238">DNA-binding</keyword>
<dbReference type="PRINTS" id="PR00455">
    <property type="entry name" value="HTHTETR"/>
</dbReference>
<dbReference type="SUPFAM" id="SSF48498">
    <property type="entry name" value="Tetracyclin repressor-like, C-terminal domain"/>
    <property type="match status" value="1"/>
</dbReference>
<dbReference type="Gene3D" id="1.10.357.10">
    <property type="entry name" value="Tetracycline Repressor, domain 2"/>
    <property type="match status" value="1"/>
</dbReference>